<gene>
    <name evidence="1" type="ORF">P618_200315</name>
</gene>
<protein>
    <submittedName>
        <fullName evidence="1">Uncharacterized protein</fullName>
    </submittedName>
</protein>
<dbReference type="EMBL" id="AWTR02000042">
    <property type="protein sequence ID" value="ETZ07474.1"/>
    <property type="molecule type" value="Genomic_DNA"/>
</dbReference>
<dbReference type="AlphaFoldDB" id="W6TEY7"/>
<evidence type="ECO:0000313" key="1">
    <source>
        <dbReference type="EMBL" id="ETZ07474.1"/>
    </source>
</evidence>
<name>W6TEY7_HOLOB</name>
<dbReference type="STRING" id="1399147.P618_200315"/>
<comment type="caution">
    <text evidence="1">The sequence shown here is derived from an EMBL/GenBank/DDBJ whole genome shotgun (WGS) entry which is preliminary data.</text>
</comment>
<sequence length="310" mass="35091">MLFSIWVIFLIIPVSSYSILEIEDATSFMKVLLTSGKYMIGKILQPAISAHGEKVLKKNAPKSQKDTLGIGVNPRIDEEINFDSNFSKMSTKKNFSVHKAKTFKNVKEKKAEHYVGPLRNIPKKNWKKKPGGIGLNDPVPQDLFFESQNAPWKAWEISNNQLSPVEILLGLGRCLNEAASLTISPSGQHVNLDHFSFNSDFFENKSPLLFKKSARRFDVQGDYNIRGKNINIPLDPFAWNIYSNLPVWLQKRKRALGLCLQLNNNTAFIIMTPRYTQEGKVKRSHAIVQDLEAKCASYPNTFLSSMFIPG</sequence>
<dbReference type="Proteomes" id="UP000019112">
    <property type="component" value="Unassembled WGS sequence"/>
</dbReference>
<reference evidence="1 2" key="1">
    <citation type="journal article" date="2014" name="FEMS Microbiol. Lett.">
        <title>Draft genome sequences of three Holospora species (Holospora obtusa, Holospora undulata, and Holospora elegans), endonuclear symbiotic bacteria of the ciliate Paramecium caudatum.</title>
        <authorList>
            <person name="Dohra H."/>
            <person name="Tanaka K."/>
            <person name="Suzuki T."/>
            <person name="Fujishima M."/>
            <person name="Suzuki H."/>
        </authorList>
    </citation>
    <scope>NUCLEOTIDE SEQUENCE [LARGE SCALE GENOMIC DNA]</scope>
    <source>
        <strain evidence="1 2">F1</strain>
    </source>
</reference>
<keyword evidence="2" id="KW-1185">Reference proteome</keyword>
<proteinExistence type="predicted"/>
<organism evidence="1 2">
    <name type="scientific">Holospora obtusa F1</name>
    <dbReference type="NCBI Taxonomy" id="1399147"/>
    <lineage>
        <taxon>Bacteria</taxon>
        <taxon>Pseudomonadati</taxon>
        <taxon>Pseudomonadota</taxon>
        <taxon>Alphaproteobacteria</taxon>
        <taxon>Holosporales</taxon>
        <taxon>Holosporaceae</taxon>
        <taxon>Holospora</taxon>
    </lineage>
</organism>
<evidence type="ECO:0000313" key="2">
    <source>
        <dbReference type="Proteomes" id="UP000019112"/>
    </source>
</evidence>
<accession>W6TEY7</accession>